<feature type="domain" description="BTB" evidence="6">
    <location>
        <begin position="5"/>
        <end position="71"/>
    </location>
</feature>
<dbReference type="Gene3D" id="3.30.710.10">
    <property type="entry name" value="Potassium Channel Kv1.1, Chain A"/>
    <property type="match status" value="1"/>
</dbReference>
<evidence type="ECO:0000256" key="4">
    <source>
        <dbReference type="SAM" id="Coils"/>
    </source>
</evidence>
<evidence type="ECO:0000313" key="8">
    <source>
        <dbReference type="Proteomes" id="UP000228380"/>
    </source>
</evidence>
<dbReference type="SMART" id="SM00225">
    <property type="entry name" value="BTB"/>
    <property type="match status" value="1"/>
</dbReference>
<keyword evidence="8" id="KW-1185">Reference proteome</keyword>
<dbReference type="Pfam" id="PF00651">
    <property type="entry name" value="BTB"/>
    <property type="match status" value="1"/>
</dbReference>
<proteinExistence type="inferred from homology"/>
<dbReference type="GO" id="GO:0016567">
    <property type="term" value="P:protein ubiquitination"/>
    <property type="evidence" value="ECO:0007669"/>
    <property type="project" value="UniProtKB-UniPathway"/>
</dbReference>
<protein>
    <submittedName>
        <fullName evidence="9">BTB/POZ domain-containing protein At3g19850 isoform X1</fullName>
    </submittedName>
</protein>
<feature type="coiled-coil region" evidence="4">
    <location>
        <begin position="495"/>
        <end position="529"/>
    </location>
</feature>
<comment type="similarity">
    <text evidence="3">Belongs to the NPH3 family.</text>
</comment>
<accession>A0A8B7MW37</accession>
<keyword evidence="2" id="KW-0833">Ubl conjugation pathway</keyword>
<dbReference type="PROSITE" id="PS51649">
    <property type="entry name" value="NPH3"/>
    <property type="match status" value="1"/>
</dbReference>
<evidence type="ECO:0000313" key="9">
    <source>
        <dbReference type="RefSeq" id="XP_017700626.1"/>
    </source>
</evidence>
<feature type="domain" description="NPH3" evidence="7">
    <location>
        <begin position="210"/>
        <end position="463"/>
    </location>
</feature>
<keyword evidence="4" id="KW-0175">Coiled coil</keyword>
<evidence type="ECO:0000256" key="1">
    <source>
        <dbReference type="ARBA" id="ARBA00004906"/>
    </source>
</evidence>
<dbReference type="InterPro" id="IPR011333">
    <property type="entry name" value="SKP1/BTB/POZ_sf"/>
</dbReference>
<dbReference type="GeneID" id="103717133"/>
<name>A0A8B7MW37_PHODC</name>
<reference evidence="9" key="2">
    <citation type="submission" date="2025-08" db="UniProtKB">
        <authorList>
            <consortium name="RefSeq"/>
        </authorList>
    </citation>
    <scope>IDENTIFICATION</scope>
    <source>
        <tissue evidence="9">Young leaves</tissue>
    </source>
</reference>
<dbReference type="Proteomes" id="UP000228380">
    <property type="component" value="Chromosome 17"/>
</dbReference>
<dbReference type="Pfam" id="PF03000">
    <property type="entry name" value="NPH3"/>
    <property type="match status" value="1"/>
</dbReference>
<dbReference type="InterPro" id="IPR027356">
    <property type="entry name" value="NPH3_dom"/>
</dbReference>
<dbReference type="RefSeq" id="XP_017700626.1">
    <property type="nucleotide sequence ID" value="XM_017845137.3"/>
</dbReference>
<comment type="pathway">
    <text evidence="1">Protein modification; protein ubiquitination.</text>
</comment>
<organism evidence="8 9">
    <name type="scientific">Phoenix dactylifera</name>
    <name type="common">Date palm</name>
    <dbReference type="NCBI Taxonomy" id="42345"/>
    <lineage>
        <taxon>Eukaryota</taxon>
        <taxon>Viridiplantae</taxon>
        <taxon>Streptophyta</taxon>
        <taxon>Embryophyta</taxon>
        <taxon>Tracheophyta</taxon>
        <taxon>Spermatophyta</taxon>
        <taxon>Magnoliopsida</taxon>
        <taxon>Liliopsida</taxon>
        <taxon>Arecaceae</taxon>
        <taxon>Coryphoideae</taxon>
        <taxon>Phoeniceae</taxon>
        <taxon>Phoenix</taxon>
    </lineage>
</organism>
<dbReference type="AlphaFoldDB" id="A0A8B7MW37"/>
<dbReference type="PROSITE" id="PS50097">
    <property type="entry name" value="BTB"/>
    <property type="match status" value="1"/>
</dbReference>
<feature type="compositionally biased region" description="Polar residues" evidence="5">
    <location>
        <begin position="176"/>
        <end position="188"/>
    </location>
</feature>
<sequence>MKDLCDLKVHINGQHTFLLHQRILCSFSGRLKKMVKQERKRSQPKGSGLKITEFPGGPEGFELISRFCYSNGRIPMSPANVSLLHCGAIFLEMTEEFSTCNLLRQTETFLDGLFYWTWGDILTALKICETCLPIADSSGLLLKLIASLLAKISANSEVPLTVATQLPSSSSSCSSPDTSGFRCSSSTKTPETIKPLLLRIETIKPCFAKEWWFDDLTILGPNIIEKFMRNLEAYGTDNKNLILTRFLLHYLKAAAKKPSFDKLGYGGLADTAIYGVVLMGRSAFSCRGLLWVLRLVSGLGLSKECRCKLERLIGLMLDQATLDDLLVSGYDGVVYDVNLVLRLVRVFVSEREGGLSLQRMKKVGRLVDKYLGEISPDPSLKVSRFLGVAESLPDSARDCFDGVYRALDIYLESHPKLTSEECMRLCQCLNYEKLTLEACKDLAKNRRIPPGVAVQALAAQQSKLRIKSYIADGLDPAATPRLARCTAGAEAERISPELLDEKEKLKLNLQRMQNRVMELEKVCREMKGQMSKMVRTKTIDSTYHHSTRGMPRLC</sequence>
<feature type="region of interest" description="Disordered" evidence="5">
    <location>
        <begin position="166"/>
        <end position="188"/>
    </location>
</feature>
<dbReference type="SUPFAM" id="SSF54695">
    <property type="entry name" value="POZ domain"/>
    <property type="match status" value="1"/>
</dbReference>
<evidence type="ECO:0000256" key="5">
    <source>
        <dbReference type="SAM" id="MobiDB-lite"/>
    </source>
</evidence>
<evidence type="ECO:0000259" key="6">
    <source>
        <dbReference type="PROSITE" id="PS50097"/>
    </source>
</evidence>
<dbReference type="UniPathway" id="UPA00143"/>
<gene>
    <name evidence="9" type="primary">LOC103717133</name>
</gene>
<evidence type="ECO:0000259" key="7">
    <source>
        <dbReference type="PROSITE" id="PS51649"/>
    </source>
</evidence>
<reference evidence="8" key="1">
    <citation type="journal article" date="2019" name="Nat. Commun.">
        <title>Genome-wide association mapping of date palm fruit traits.</title>
        <authorList>
            <person name="Hazzouri K.M."/>
            <person name="Gros-Balthazard M."/>
            <person name="Flowers J.M."/>
            <person name="Copetti D."/>
            <person name="Lemansour A."/>
            <person name="Lebrun M."/>
            <person name="Masmoudi K."/>
            <person name="Ferrand S."/>
            <person name="Dhar M.I."/>
            <person name="Fresquez Z.A."/>
            <person name="Rosas U."/>
            <person name="Zhang J."/>
            <person name="Talag J."/>
            <person name="Lee S."/>
            <person name="Kudrna D."/>
            <person name="Powell R.F."/>
            <person name="Leitch I.J."/>
            <person name="Krueger R.R."/>
            <person name="Wing R.A."/>
            <person name="Amiri K.M.A."/>
            <person name="Purugganan M.D."/>
        </authorList>
    </citation>
    <scope>NUCLEOTIDE SEQUENCE [LARGE SCALE GENOMIC DNA]</scope>
    <source>
        <strain evidence="8">cv. Khalas</strain>
    </source>
</reference>
<dbReference type="PANTHER" id="PTHR32370">
    <property type="entry name" value="OS12G0117600 PROTEIN"/>
    <property type="match status" value="1"/>
</dbReference>
<dbReference type="InterPro" id="IPR043454">
    <property type="entry name" value="NPH3/RPT2-like"/>
</dbReference>
<evidence type="ECO:0000256" key="3">
    <source>
        <dbReference type="PROSITE-ProRule" id="PRU00982"/>
    </source>
</evidence>
<dbReference type="OrthoDB" id="1080584at2759"/>
<dbReference type="InterPro" id="IPR000210">
    <property type="entry name" value="BTB/POZ_dom"/>
</dbReference>
<evidence type="ECO:0000256" key="2">
    <source>
        <dbReference type="ARBA" id="ARBA00022786"/>
    </source>
</evidence>